<reference evidence="1" key="1">
    <citation type="submission" date="2020-11" db="EMBL/GenBank/DDBJ databases">
        <authorList>
            <consortium name="DOE Joint Genome Institute"/>
            <person name="Ahrendt S."/>
            <person name="Riley R."/>
            <person name="Andreopoulos W."/>
            <person name="Labutti K."/>
            <person name="Pangilinan J."/>
            <person name="Ruiz-Duenas F.J."/>
            <person name="Barrasa J.M."/>
            <person name="Sanchez-Garcia M."/>
            <person name="Camarero S."/>
            <person name="Miyauchi S."/>
            <person name="Serrano A."/>
            <person name="Linde D."/>
            <person name="Babiker R."/>
            <person name="Drula E."/>
            <person name="Ayuso-Fernandez I."/>
            <person name="Pacheco R."/>
            <person name="Padilla G."/>
            <person name="Ferreira P."/>
            <person name="Barriuso J."/>
            <person name="Kellner H."/>
            <person name="Castanera R."/>
            <person name="Alfaro M."/>
            <person name="Ramirez L."/>
            <person name="Pisabarro A.G."/>
            <person name="Kuo A."/>
            <person name="Tritt A."/>
            <person name="Lipzen A."/>
            <person name="He G."/>
            <person name="Yan M."/>
            <person name="Ng V."/>
            <person name="Cullen D."/>
            <person name="Martin F."/>
            <person name="Rosso M.-N."/>
            <person name="Henrissat B."/>
            <person name="Hibbett D."/>
            <person name="Martinez A.T."/>
            <person name="Grigoriev I.V."/>
        </authorList>
    </citation>
    <scope>NUCLEOTIDE SEQUENCE</scope>
    <source>
        <strain evidence="1">CBS 247.69</strain>
    </source>
</reference>
<accession>A0A9P5XTG6</accession>
<gene>
    <name evidence="1" type="ORF">BDZ94DRAFT_1178124</name>
</gene>
<dbReference type="OrthoDB" id="3061721at2759"/>
<comment type="caution">
    <text evidence="1">The sequence shown here is derived from an EMBL/GenBank/DDBJ whole genome shotgun (WGS) entry which is preliminary data.</text>
</comment>
<dbReference type="Proteomes" id="UP000807353">
    <property type="component" value="Unassembled WGS sequence"/>
</dbReference>
<protein>
    <submittedName>
        <fullName evidence="1">Uncharacterized protein</fullName>
    </submittedName>
</protein>
<proteinExistence type="predicted"/>
<name>A0A9P5XTG6_9AGAR</name>
<sequence length="271" mass="30833">MVVDLPLELEREIFEWAARESLTIARRLVFVAHRVKAWVDPILYESVTLYDRSNAVQFLSTAEAKPSHISYVKRLCIHCNVGYWQARRVLALCPELDNLSCWISEPRLRPFLANQRLGGLSFMLSGLAYDAEDSPPDFTNIFYSRVTHLHFTDRWVSWVTWTGFHVLPKLTHIAFLYDITSISDDTKVTNAISDILSTCPSLILCALIYTHSLSSKFDSIEDPRFVAVHVPQAAFGKGEDLLRRKTDIWGKATEGRRKRSGACAVQQASRS</sequence>
<evidence type="ECO:0000313" key="1">
    <source>
        <dbReference type="EMBL" id="KAF9456252.1"/>
    </source>
</evidence>
<keyword evidence="2" id="KW-1185">Reference proteome</keyword>
<dbReference type="EMBL" id="MU150442">
    <property type="protein sequence ID" value="KAF9456252.1"/>
    <property type="molecule type" value="Genomic_DNA"/>
</dbReference>
<evidence type="ECO:0000313" key="2">
    <source>
        <dbReference type="Proteomes" id="UP000807353"/>
    </source>
</evidence>
<dbReference type="AlphaFoldDB" id="A0A9P5XTG6"/>
<organism evidence="1 2">
    <name type="scientific">Collybia nuda</name>
    <dbReference type="NCBI Taxonomy" id="64659"/>
    <lineage>
        <taxon>Eukaryota</taxon>
        <taxon>Fungi</taxon>
        <taxon>Dikarya</taxon>
        <taxon>Basidiomycota</taxon>
        <taxon>Agaricomycotina</taxon>
        <taxon>Agaricomycetes</taxon>
        <taxon>Agaricomycetidae</taxon>
        <taxon>Agaricales</taxon>
        <taxon>Tricholomatineae</taxon>
        <taxon>Clitocybaceae</taxon>
        <taxon>Collybia</taxon>
    </lineage>
</organism>